<dbReference type="AlphaFoldDB" id="R7RPX1"/>
<keyword evidence="4" id="KW-0456">Lyase</keyword>
<dbReference type="SUPFAM" id="SSF53383">
    <property type="entry name" value="PLP-dependent transferases"/>
    <property type="match status" value="1"/>
</dbReference>
<protein>
    <submittedName>
        <fullName evidence="4">L-threonine 3-O-phosphate decarboxylase</fullName>
        <ecNumber evidence="4">4.1.1.81</ecNumber>
    </submittedName>
</protein>
<proteinExistence type="predicted"/>
<dbReference type="PANTHER" id="PTHR42885:SF1">
    <property type="entry name" value="THREONINE-PHOSPHATE DECARBOXYLASE"/>
    <property type="match status" value="1"/>
</dbReference>
<evidence type="ECO:0000259" key="3">
    <source>
        <dbReference type="Pfam" id="PF00155"/>
    </source>
</evidence>
<dbReference type="CDD" id="cd00609">
    <property type="entry name" value="AAT_like"/>
    <property type="match status" value="1"/>
</dbReference>
<organism evidence="4 5">
    <name type="scientific">Thermobrachium celere DSM 8682</name>
    <dbReference type="NCBI Taxonomy" id="941824"/>
    <lineage>
        <taxon>Bacteria</taxon>
        <taxon>Bacillati</taxon>
        <taxon>Bacillota</taxon>
        <taxon>Clostridia</taxon>
        <taxon>Eubacteriales</taxon>
        <taxon>Clostridiaceae</taxon>
        <taxon>Thermobrachium</taxon>
    </lineage>
</organism>
<dbReference type="InterPro" id="IPR015424">
    <property type="entry name" value="PyrdxlP-dep_Trfase"/>
</dbReference>
<dbReference type="EMBL" id="CAVN010000086">
    <property type="protein sequence ID" value="CDF57285.1"/>
    <property type="molecule type" value="Genomic_DNA"/>
</dbReference>
<dbReference type="HOGENOM" id="CLU_017584_3_2_9"/>
<dbReference type="Pfam" id="PF00155">
    <property type="entry name" value="Aminotran_1_2"/>
    <property type="match status" value="1"/>
</dbReference>
<dbReference type="GO" id="GO:0030170">
    <property type="term" value="F:pyridoxal phosphate binding"/>
    <property type="evidence" value="ECO:0007669"/>
    <property type="project" value="InterPro"/>
</dbReference>
<evidence type="ECO:0000256" key="2">
    <source>
        <dbReference type="ARBA" id="ARBA00022898"/>
    </source>
</evidence>
<gene>
    <name evidence="4" type="ORF">TCEL_01199</name>
</gene>
<evidence type="ECO:0000313" key="4">
    <source>
        <dbReference type="EMBL" id="CDF57285.1"/>
    </source>
</evidence>
<evidence type="ECO:0000256" key="1">
    <source>
        <dbReference type="ARBA" id="ARBA00001933"/>
    </source>
</evidence>
<dbReference type="PANTHER" id="PTHR42885">
    <property type="entry name" value="HISTIDINOL-PHOSPHATE AMINOTRANSFERASE-RELATED"/>
    <property type="match status" value="1"/>
</dbReference>
<dbReference type="Proteomes" id="UP000014923">
    <property type="component" value="Unassembled WGS sequence"/>
</dbReference>
<dbReference type="InterPro" id="IPR015421">
    <property type="entry name" value="PyrdxlP-dep_Trfase_major"/>
</dbReference>
<dbReference type="GO" id="GO:0048472">
    <property type="term" value="F:threonine-phosphate decarboxylase activity"/>
    <property type="evidence" value="ECO:0007669"/>
    <property type="project" value="UniProtKB-EC"/>
</dbReference>
<reference evidence="4" key="1">
    <citation type="submission" date="2013-03" db="EMBL/GenBank/DDBJ databases">
        <title>Draft genome sequence of the hydrogen-ethanol-producing anaerobic alkalithermophilic Caloramator celere.</title>
        <authorList>
            <person name="Ciranna A."/>
            <person name="Larjo A."/>
            <person name="Kivisto A."/>
            <person name="Santala V."/>
            <person name="Roos C."/>
            <person name="Karp M."/>
        </authorList>
    </citation>
    <scope>NUCLEOTIDE SEQUENCE [LARGE SCALE GENOMIC DNA]</scope>
    <source>
        <strain evidence="4">DSM 8682</strain>
    </source>
</reference>
<comment type="caution">
    <text evidence="4">The sequence shown here is derived from an EMBL/GenBank/DDBJ whole genome shotgun (WGS) entry which is preliminary data.</text>
</comment>
<keyword evidence="2" id="KW-0663">Pyridoxal phosphate</keyword>
<dbReference type="EC" id="4.1.1.81" evidence="4"/>
<keyword evidence="5" id="KW-1185">Reference proteome</keyword>
<dbReference type="InterPro" id="IPR015422">
    <property type="entry name" value="PyrdxlP-dep_Trfase_small"/>
</dbReference>
<dbReference type="RefSeq" id="WP_018660293.1">
    <property type="nucleotide sequence ID" value="NZ_HF952018.1"/>
</dbReference>
<dbReference type="InterPro" id="IPR004839">
    <property type="entry name" value="Aminotransferase_I/II_large"/>
</dbReference>
<dbReference type="Gene3D" id="3.40.640.10">
    <property type="entry name" value="Type I PLP-dependent aspartate aminotransferase-like (Major domain)"/>
    <property type="match status" value="1"/>
</dbReference>
<dbReference type="eggNOG" id="COG0079">
    <property type="taxonomic scope" value="Bacteria"/>
</dbReference>
<evidence type="ECO:0000313" key="5">
    <source>
        <dbReference type="Proteomes" id="UP000014923"/>
    </source>
</evidence>
<accession>R7RPX1</accession>
<sequence>MRHGGCIYQFNKERIIDFSSNINPMRYDINIDFKDAYIYPDLEYRELKEAVAEYLGCKKENVVLGNGAVEIIDAFICAFKRIVVCIPCFSEYIERAVIREKDILKIPLDENFNVDVNRFKDLKRGDLLILGNPNNPTGLRIPKDILLEIYEICTKRDVFLLLDEAFYEFSCDYDSIELLKDKSNVAIIRAATKFFSLPGIRLGYAYVSIDIKEKIDKLLLPWNVNSFANALALKFLRDREYLRVSKEYIEKERRYMLMELRSIENIVAYNTHSNFILIKLLKHNEEEIFRRMLEKGILIRKCSSFEGLDERYIRIAIKDREKNDIFLKAFREAIYD</sequence>
<dbReference type="Gene3D" id="3.90.1150.10">
    <property type="entry name" value="Aspartate Aminotransferase, domain 1"/>
    <property type="match status" value="1"/>
</dbReference>
<dbReference type="OrthoDB" id="9813612at2"/>
<comment type="cofactor">
    <cofactor evidence="1">
        <name>pyridoxal 5'-phosphate</name>
        <dbReference type="ChEBI" id="CHEBI:597326"/>
    </cofactor>
</comment>
<name>R7RPX1_9CLOT</name>
<feature type="domain" description="Aminotransferase class I/classII large" evidence="3">
    <location>
        <begin position="32"/>
        <end position="329"/>
    </location>
</feature>